<evidence type="ECO:0000256" key="1">
    <source>
        <dbReference type="ARBA" id="ARBA00023002"/>
    </source>
</evidence>
<keyword evidence="1 3" id="KW-0560">Oxidoreductase</keyword>
<feature type="domain" description="Thiamine pyrophosphate enzyme TPP-binding" evidence="2">
    <location>
        <begin position="49"/>
        <end position="196"/>
    </location>
</feature>
<dbReference type="InterPro" id="IPR029061">
    <property type="entry name" value="THDP-binding"/>
</dbReference>
<dbReference type="CDD" id="cd03375">
    <property type="entry name" value="TPP_OGFOR"/>
    <property type="match status" value="1"/>
</dbReference>
<dbReference type="Proteomes" id="UP000811545">
    <property type="component" value="Unassembled WGS sequence"/>
</dbReference>
<accession>A0A9E2BFA4</accession>
<dbReference type="PANTHER" id="PTHR48084">
    <property type="entry name" value="2-OXOGLUTARATE OXIDOREDUCTASE SUBUNIT KORB-RELATED"/>
    <property type="match status" value="1"/>
</dbReference>
<dbReference type="PANTHER" id="PTHR48084:SF1">
    <property type="entry name" value="2-OXOGLUTARATE SYNTHASE SUBUNIT KORB"/>
    <property type="match status" value="1"/>
</dbReference>
<evidence type="ECO:0000259" key="2">
    <source>
        <dbReference type="Pfam" id="PF02775"/>
    </source>
</evidence>
<dbReference type="SUPFAM" id="SSF52518">
    <property type="entry name" value="Thiamin diphosphate-binding fold (THDP-binding)"/>
    <property type="match status" value="1"/>
</dbReference>
<dbReference type="Gene3D" id="3.40.50.970">
    <property type="match status" value="1"/>
</dbReference>
<evidence type="ECO:0000313" key="4">
    <source>
        <dbReference type="Proteomes" id="UP000811545"/>
    </source>
</evidence>
<dbReference type="InterPro" id="IPR011766">
    <property type="entry name" value="TPP_enzyme_TPP-bd"/>
</dbReference>
<dbReference type="EC" id="1.2.7.3" evidence="3"/>
<dbReference type="GO" id="GO:0047553">
    <property type="term" value="F:2-oxoglutarate synthase activity"/>
    <property type="evidence" value="ECO:0007669"/>
    <property type="project" value="UniProtKB-EC"/>
</dbReference>
<dbReference type="GO" id="GO:0045333">
    <property type="term" value="P:cellular respiration"/>
    <property type="evidence" value="ECO:0007669"/>
    <property type="project" value="UniProtKB-ARBA"/>
</dbReference>
<dbReference type="AlphaFoldDB" id="A0A9E2BFA4"/>
<organism evidence="3 4">
    <name type="scientific">Psychracetigena formicireducens</name>
    <dbReference type="NCBI Taxonomy" id="2986056"/>
    <lineage>
        <taxon>Bacteria</taxon>
        <taxon>Bacillati</taxon>
        <taxon>Candidatus Lithacetigenota</taxon>
        <taxon>Candidatus Psychracetigena</taxon>
    </lineage>
</organism>
<name>A0A9E2BFA4_PSYF1</name>
<dbReference type="Pfam" id="PF02775">
    <property type="entry name" value="TPP_enzyme_C"/>
    <property type="match status" value="1"/>
</dbReference>
<evidence type="ECO:0000313" key="3">
    <source>
        <dbReference type="EMBL" id="MBT9144543.1"/>
    </source>
</evidence>
<protein>
    <submittedName>
        <fullName evidence="3">2-oxoglutarate oxidoreductase subunit KorB</fullName>
        <ecNumber evidence="3">1.2.7.3</ecNumber>
    </submittedName>
</protein>
<dbReference type="EMBL" id="QLTW01000011">
    <property type="protein sequence ID" value="MBT9144543.1"/>
    <property type="molecule type" value="Genomic_DNA"/>
</dbReference>
<proteinExistence type="predicted"/>
<comment type="caution">
    <text evidence="3">The sequence shown here is derived from an EMBL/GenBank/DDBJ whole genome shotgun (WGS) entry which is preliminary data.</text>
</comment>
<sequence>MKIKDYLRTDFFPNVWCAGCGNGIVLRSTLEAIKSLEIPKDEIAMVSGIGCSSRATGYVDFHTIHSLHGRAIPVAIGVRAAKPNMKVLVITGDGDCSSIGGNHLIHAARRNIDLTVIVFNNEIYGMTGGQVSPTTPYAARTTTTPLGNPEKSFDICSLVMGAGATFVARGTVFHVHQLIKFIKEAINHKGFSLIDVVTPCPVYYGRMNRYEDGITMIKEIKEKAVTVEKARSLSENELEGKTVIGLLKKEEKDEFLQSYLSFYNTKKEASDGTAV</sequence>
<gene>
    <name evidence="3" type="primary">korB_3</name>
    <name evidence="3" type="ORF">DDT42_00384</name>
</gene>
<dbReference type="InterPro" id="IPR051457">
    <property type="entry name" value="2-oxoacid:Fd_oxidoreductase"/>
</dbReference>
<dbReference type="GO" id="GO:0030976">
    <property type="term" value="F:thiamine pyrophosphate binding"/>
    <property type="evidence" value="ECO:0007669"/>
    <property type="project" value="InterPro"/>
</dbReference>
<reference evidence="3 4" key="1">
    <citation type="journal article" date="2021" name="bioRxiv">
        <title>Unique metabolic strategies in Hadean analogues reveal hints for primordial physiology.</title>
        <authorList>
            <person name="Nobu M.K."/>
            <person name="Nakai R."/>
            <person name="Tamazawa S."/>
            <person name="Mori H."/>
            <person name="Toyoda A."/>
            <person name="Ijiri A."/>
            <person name="Suzuki S."/>
            <person name="Kurokawa K."/>
            <person name="Kamagata Y."/>
            <person name="Tamaki H."/>
        </authorList>
    </citation>
    <scope>NUCLEOTIDE SEQUENCE [LARGE SCALE GENOMIC DNA]</scope>
    <source>
        <strain evidence="3">BS525</strain>
    </source>
</reference>